<evidence type="ECO:0000313" key="1">
    <source>
        <dbReference type="EMBL" id="BCE22238.1"/>
    </source>
</evidence>
<gene>
    <name evidence="3" type="ORF">XF10B_48170</name>
    <name evidence="1" type="ORF">XF1B_49190</name>
    <name evidence="2" type="ORF">XF4B_48520</name>
</gene>
<dbReference type="EMBL" id="AP023091">
    <property type="protein sequence ID" value="BCE22238.1"/>
    <property type="molecule type" value="Genomic_DNA"/>
</dbReference>
<protein>
    <submittedName>
        <fullName evidence="2">Uncharacterized protein</fullName>
    </submittedName>
</protein>
<dbReference type="EMBL" id="AP023094">
    <property type="protein sequence ID" value="BCE48503.1"/>
    <property type="molecule type" value="Genomic_DNA"/>
</dbReference>
<reference evidence="3" key="2">
    <citation type="submission" date="2020-05" db="EMBL/GenBank/DDBJ databases">
        <title>Complete genome sequence of Bradyrhizobium diazoefficiens XF10 isolated from soybean nodule.</title>
        <authorList>
            <person name="Noda R."/>
            <person name="Kakizaki K."/>
            <person name="Minamisawa K."/>
        </authorList>
    </citation>
    <scope>NUCLEOTIDE SEQUENCE</scope>
    <source>
        <strain evidence="3">XF10</strain>
    </source>
</reference>
<sequence length="103" mass="11075">MKTSFEYRSYVVSFDGAAYRADSSDGEPFTIRSKNMLRVTRAIDTLWNALDGKIPAPAWLHGAADLIDVDAASEAMLVVDHTPTPVVPSFPIAPVPATLQAVA</sequence>
<accession>A0A809ZAQ8</accession>
<name>A0A809ZAQ8_9BRAD</name>
<reference evidence="1" key="1">
    <citation type="submission" date="2020-05" db="EMBL/GenBank/DDBJ databases">
        <title>Complete genome sequence of Bradyrhizobium diazoefficiens XF1 isolated from soybean nodule.</title>
        <authorList>
            <person name="Noda R."/>
            <person name="Kakizaki K."/>
            <person name="Minamisawa K."/>
        </authorList>
    </citation>
    <scope>NUCLEOTIDE SEQUENCE</scope>
    <source>
        <strain evidence="1">XF1</strain>
    </source>
</reference>
<organism evidence="2">
    <name type="scientific">Bradyrhizobium diazoefficiens</name>
    <dbReference type="NCBI Taxonomy" id="1355477"/>
    <lineage>
        <taxon>Bacteria</taxon>
        <taxon>Pseudomonadati</taxon>
        <taxon>Pseudomonadota</taxon>
        <taxon>Alphaproteobacteria</taxon>
        <taxon>Hyphomicrobiales</taxon>
        <taxon>Nitrobacteraceae</taxon>
        <taxon>Bradyrhizobium</taxon>
    </lineage>
</organism>
<evidence type="ECO:0000313" key="3">
    <source>
        <dbReference type="EMBL" id="BCE92019.1"/>
    </source>
</evidence>
<dbReference type="AlphaFoldDB" id="A0A809ZAQ8"/>
<proteinExistence type="predicted"/>
<evidence type="ECO:0000313" key="2">
    <source>
        <dbReference type="EMBL" id="BCE48503.1"/>
    </source>
</evidence>
<dbReference type="EMBL" id="AP023099">
    <property type="protein sequence ID" value="BCE92019.1"/>
    <property type="molecule type" value="Genomic_DNA"/>
</dbReference>
<reference evidence="2" key="3">
    <citation type="submission" date="2020-05" db="EMBL/GenBank/DDBJ databases">
        <title>Complete genome sequence of Bradyrhizobium diazoefficiens XF4 isolated from soybean nodule.</title>
        <authorList>
            <person name="Noda R."/>
            <person name="Kakizaki K."/>
            <person name="Minamisawa K."/>
        </authorList>
    </citation>
    <scope>NUCLEOTIDE SEQUENCE</scope>
    <source>
        <strain evidence="2">XF4</strain>
    </source>
</reference>